<sequence length="309" mass="33809">MEFFWEMLSLQETMFLLILTGVLIKKLKIIDAAGRKMLSDLLIDVILPCNIVESFLGGMVFPDGFARNCLLAVGLSAVIQLMSIYGSKLLFRKYPREQRSVLSYGIICSNSSFVGLPVARLLFGDLGVIYTSMFQIPLRFTMWTAGLSLFTSVSRKDAFRKLVRHPCIIAVFAGLLLMAAPVSLPGFLDSAVASVSSCTVPVSMFVIGTILADAPIRSMFSKPVLWYTCLRLVLYPLLLCVLLKPLHLDTTLTNVCILMTGMPAGSTGSILADKYDCDAVFASQIAFASTLCSILTIPLLTLVMESFPL</sequence>
<feature type="transmembrane region" description="Helical" evidence="8">
    <location>
        <begin position="65"/>
        <end position="85"/>
    </location>
</feature>
<evidence type="ECO:0000256" key="2">
    <source>
        <dbReference type="ARBA" id="ARBA00010145"/>
    </source>
</evidence>
<dbReference type="AlphaFoldDB" id="A0A4D7AYZ1"/>
<feature type="transmembrane region" description="Helical" evidence="8">
    <location>
        <begin position="101"/>
        <end position="123"/>
    </location>
</feature>
<feature type="transmembrane region" description="Helical" evidence="8">
    <location>
        <begin position="129"/>
        <end position="150"/>
    </location>
</feature>
<dbReference type="InterPro" id="IPR004776">
    <property type="entry name" value="Mem_transp_PIN-like"/>
</dbReference>
<keyword evidence="3" id="KW-0813">Transport</keyword>
<keyword evidence="5 8" id="KW-0812">Transmembrane</keyword>
<evidence type="ECO:0000256" key="7">
    <source>
        <dbReference type="ARBA" id="ARBA00023136"/>
    </source>
</evidence>
<feature type="transmembrane region" description="Helical" evidence="8">
    <location>
        <begin position="252"/>
        <end position="272"/>
    </location>
</feature>
<evidence type="ECO:0000256" key="4">
    <source>
        <dbReference type="ARBA" id="ARBA00022475"/>
    </source>
</evidence>
<evidence type="ECO:0000256" key="5">
    <source>
        <dbReference type="ARBA" id="ARBA00022692"/>
    </source>
</evidence>
<proteinExistence type="inferred from homology"/>
<comment type="similarity">
    <text evidence="2">Belongs to the auxin efflux carrier (TC 2.A.69) family.</text>
</comment>
<organism evidence="9 10">
    <name type="scientific">Dysosmobacter welbionis</name>
    <dbReference type="NCBI Taxonomy" id="2093857"/>
    <lineage>
        <taxon>Bacteria</taxon>
        <taxon>Bacillati</taxon>
        <taxon>Bacillota</taxon>
        <taxon>Clostridia</taxon>
        <taxon>Eubacteriales</taxon>
        <taxon>Oscillospiraceae</taxon>
        <taxon>Dysosmobacter</taxon>
    </lineage>
</organism>
<name>A0A4D7AYZ1_9FIRM</name>
<evidence type="ECO:0000256" key="1">
    <source>
        <dbReference type="ARBA" id="ARBA00004651"/>
    </source>
</evidence>
<accession>A0A4D7AYZ1</accession>
<feature type="transmembrane region" description="Helical" evidence="8">
    <location>
        <begin position="279"/>
        <end position="304"/>
    </location>
</feature>
<evidence type="ECO:0000256" key="8">
    <source>
        <dbReference type="SAM" id="Phobius"/>
    </source>
</evidence>
<dbReference type="Pfam" id="PF03547">
    <property type="entry name" value="Mem_trans"/>
    <property type="match status" value="1"/>
</dbReference>
<feature type="transmembrane region" description="Helical" evidence="8">
    <location>
        <begin position="162"/>
        <end position="184"/>
    </location>
</feature>
<evidence type="ECO:0000313" key="10">
    <source>
        <dbReference type="Proteomes" id="UP000298642"/>
    </source>
</evidence>
<feature type="transmembrane region" description="Helical" evidence="8">
    <location>
        <begin position="190"/>
        <end position="212"/>
    </location>
</feature>
<keyword evidence="7 8" id="KW-0472">Membrane</keyword>
<dbReference type="GeneID" id="89523399"/>
<dbReference type="InterPro" id="IPR038770">
    <property type="entry name" value="Na+/solute_symporter_sf"/>
</dbReference>
<dbReference type="Proteomes" id="UP000298642">
    <property type="component" value="Chromosome"/>
</dbReference>
<keyword evidence="6 8" id="KW-1133">Transmembrane helix</keyword>
<dbReference type="KEGG" id="obj:EIO64_06985"/>
<comment type="subcellular location">
    <subcellularLocation>
        <location evidence="1">Cell membrane</location>
        <topology evidence="1">Multi-pass membrane protein</topology>
    </subcellularLocation>
</comment>
<evidence type="ECO:0000313" key="9">
    <source>
        <dbReference type="EMBL" id="QCI59002.1"/>
    </source>
</evidence>
<protein>
    <submittedName>
        <fullName evidence="9">AEC family transporter</fullName>
    </submittedName>
</protein>
<dbReference type="EMBL" id="CP034413">
    <property type="protein sequence ID" value="QCI59002.1"/>
    <property type="molecule type" value="Genomic_DNA"/>
</dbReference>
<keyword evidence="4" id="KW-1003">Cell membrane</keyword>
<dbReference type="GO" id="GO:0005886">
    <property type="term" value="C:plasma membrane"/>
    <property type="evidence" value="ECO:0007669"/>
    <property type="project" value="UniProtKB-SubCell"/>
</dbReference>
<gene>
    <name evidence="9" type="ORF">EIO64_06985</name>
</gene>
<feature type="transmembrane region" description="Helical" evidence="8">
    <location>
        <begin position="224"/>
        <end position="246"/>
    </location>
</feature>
<dbReference type="RefSeq" id="WP_021747738.1">
    <property type="nucleotide sequence ID" value="NZ_CAUWCU010000024.1"/>
</dbReference>
<keyword evidence="10" id="KW-1185">Reference proteome</keyword>
<dbReference type="PANTHER" id="PTHR36838:SF1">
    <property type="entry name" value="SLR1864 PROTEIN"/>
    <property type="match status" value="1"/>
</dbReference>
<reference evidence="10" key="1">
    <citation type="submission" date="2018-12" db="EMBL/GenBank/DDBJ databases">
        <title>Dusodibacter welbiota gen. nov., sp. nov., isolated from human faeces and emended description of the Oscillibacter genus.</title>
        <authorList>
            <person name="Le Roy T."/>
            <person name="Van der Smissen P."/>
            <person name="Delzenne N."/>
            <person name="Muccioli G."/>
            <person name="Collet J.F."/>
            <person name="Cani P.D."/>
        </authorList>
    </citation>
    <scope>NUCLEOTIDE SEQUENCE [LARGE SCALE GENOMIC DNA]</scope>
    <source>
        <strain evidence="10">J115</strain>
    </source>
</reference>
<dbReference type="GO" id="GO:0055085">
    <property type="term" value="P:transmembrane transport"/>
    <property type="evidence" value="ECO:0007669"/>
    <property type="project" value="InterPro"/>
</dbReference>
<evidence type="ECO:0000256" key="6">
    <source>
        <dbReference type="ARBA" id="ARBA00022989"/>
    </source>
</evidence>
<dbReference type="Gene3D" id="1.20.1530.20">
    <property type="match status" value="1"/>
</dbReference>
<dbReference type="PANTHER" id="PTHR36838">
    <property type="entry name" value="AUXIN EFFLUX CARRIER FAMILY PROTEIN"/>
    <property type="match status" value="1"/>
</dbReference>
<evidence type="ECO:0000256" key="3">
    <source>
        <dbReference type="ARBA" id="ARBA00022448"/>
    </source>
</evidence>